<organism evidence="13 14">
    <name type="scientific">Roseicyclus mahoneyensis</name>
    <dbReference type="NCBI Taxonomy" id="164332"/>
    <lineage>
        <taxon>Bacteria</taxon>
        <taxon>Pseudomonadati</taxon>
        <taxon>Pseudomonadota</taxon>
        <taxon>Alphaproteobacteria</taxon>
        <taxon>Rhodobacterales</taxon>
        <taxon>Roseobacteraceae</taxon>
        <taxon>Roseicyclus</taxon>
    </lineage>
</organism>
<dbReference type="InterPro" id="IPR001757">
    <property type="entry name" value="P_typ_ATPase"/>
</dbReference>
<feature type="transmembrane region" description="Helical" evidence="11">
    <location>
        <begin position="201"/>
        <end position="221"/>
    </location>
</feature>
<dbReference type="SUPFAM" id="SSF81653">
    <property type="entry name" value="Calcium ATPase, transduction domain A"/>
    <property type="match status" value="1"/>
</dbReference>
<dbReference type="GO" id="GO:0055070">
    <property type="term" value="P:copper ion homeostasis"/>
    <property type="evidence" value="ECO:0007669"/>
    <property type="project" value="TreeGrafter"/>
</dbReference>
<dbReference type="PROSITE" id="PS01229">
    <property type="entry name" value="COF_2"/>
    <property type="match status" value="1"/>
</dbReference>
<dbReference type="CDD" id="cd02094">
    <property type="entry name" value="P-type_ATPase_Cu-like"/>
    <property type="match status" value="1"/>
</dbReference>
<keyword evidence="8" id="KW-1278">Translocase</keyword>
<evidence type="ECO:0000256" key="11">
    <source>
        <dbReference type="RuleBase" id="RU362081"/>
    </source>
</evidence>
<dbReference type="InterPro" id="IPR023299">
    <property type="entry name" value="ATPase_P-typ_cyto_dom_N"/>
</dbReference>
<keyword evidence="3 11" id="KW-1003">Cell membrane</keyword>
<evidence type="ECO:0000313" key="13">
    <source>
        <dbReference type="EMBL" id="PWK60112.1"/>
    </source>
</evidence>
<feature type="transmembrane region" description="Helical" evidence="11">
    <location>
        <begin position="787"/>
        <end position="805"/>
    </location>
</feature>
<evidence type="ECO:0000256" key="4">
    <source>
        <dbReference type="ARBA" id="ARBA00022692"/>
    </source>
</evidence>
<dbReference type="InterPro" id="IPR018303">
    <property type="entry name" value="ATPase_P-typ_P_site"/>
</dbReference>
<feature type="transmembrane region" description="Helical" evidence="11">
    <location>
        <begin position="758"/>
        <end position="781"/>
    </location>
</feature>
<feature type="transmembrane region" description="Helical" evidence="11">
    <location>
        <begin position="423"/>
        <end position="445"/>
    </location>
</feature>
<name>A0A316GGJ1_9RHOB</name>
<dbReference type="Gene3D" id="3.30.70.100">
    <property type="match status" value="2"/>
</dbReference>
<reference evidence="13 14" key="1">
    <citation type="submission" date="2018-05" db="EMBL/GenBank/DDBJ databases">
        <title>Genomic Encyclopedia of Type Strains, Phase IV (KMG-IV): sequencing the most valuable type-strain genomes for metagenomic binning, comparative biology and taxonomic classification.</title>
        <authorList>
            <person name="Goeker M."/>
        </authorList>
    </citation>
    <scope>NUCLEOTIDE SEQUENCE [LARGE SCALE GENOMIC DNA]</scope>
    <source>
        <strain evidence="13 14">DSM 16097</strain>
    </source>
</reference>
<protein>
    <submittedName>
        <fullName evidence="13">Cu+-exporting ATPase</fullName>
    </submittedName>
</protein>
<evidence type="ECO:0000256" key="9">
    <source>
        <dbReference type="ARBA" id="ARBA00022989"/>
    </source>
</evidence>
<dbReference type="PANTHER" id="PTHR43520:SF8">
    <property type="entry name" value="P-TYPE CU(+) TRANSPORTER"/>
    <property type="match status" value="1"/>
</dbReference>
<evidence type="ECO:0000256" key="2">
    <source>
        <dbReference type="ARBA" id="ARBA00006024"/>
    </source>
</evidence>
<keyword evidence="7 11" id="KW-0067">ATP-binding</keyword>
<feature type="transmembrane region" description="Helical" evidence="11">
    <location>
        <begin position="168"/>
        <end position="189"/>
    </location>
</feature>
<dbReference type="SUPFAM" id="SSF81665">
    <property type="entry name" value="Calcium ATPase, transmembrane domain M"/>
    <property type="match status" value="1"/>
</dbReference>
<dbReference type="InterPro" id="IPR059000">
    <property type="entry name" value="ATPase_P-type_domA"/>
</dbReference>
<keyword evidence="9 11" id="KW-1133">Transmembrane helix</keyword>
<dbReference type="NCBIfam" id="TIGR01525">
    <property type="entry name" value="ATPase-IB_hvy"/>
    <property type="match status" value="1"/>
</dbReference>
<evidence type="ECO:0000256" key="7">
    <source>
        <dbReference type="ARBA" id="ARBA00022840"/>
    </source>
</evidence>
<feature type="transmembrane region" description="Helical" evidence="11">
    <location>
        <begin position="242"/>
        <end position="264"/>
    </location>
</feature>
<dbReference type="InterPro" id="IPR036163">
    <property type="entry name" value="HMA_dom_sf"/>
</dbReference>
<dbReference type="PROSITE" id="PS00154">
    <property type="entry name" value="ATPASE_E1_E2"/>
    <property type="match status" value="1"/>
</dbReference>
<keyword evidence="6 11" id="KW-0547">Nucleotide-binding</keyword>
<evidence type="ECO:0000256" key="3">
    <source>
        <dbReference type="ARBA" id="ARBA00022475"/>
    </source>
</evidence>
<evidence type="ECO:0000256" key="1">
    <source>
        <dbReference type="ARBA" id="ARBA00004651"/>
    </source>
</evidence>
<dbReference type="NCBIfam" id="TIGR01511">
    <property type="entry name" value="ATPase-IB1_Cu"/>
    <property type="match status" value="1"/>
</dbReference>
<dbReference type="FunFam" id="2.70.150.10:FF:000020">
    <property type="entry name" value="Copper-exporting P-type ATPase A"/>
    <property type="match status" value="1"/>
</dbReference>
<feature type="domain" description="HMA" evidence="12">
    <location>
        <begin position="9"/>
        <end position="74"/>
    </location>
</feature>
<dbReference type="Proteomes" id="UP000245708">
    <property type="component" value="Unassembled WGS sequence"/>
</dbReference>
<dbReference type="Pfam" id="PF00122">
    <property type="entry name" value="E1-E2_ATPase"/>
    <property type="match status" value="1"/>
</dbReference>
<dbReference type="PROSITE" id="PS50846">
    <property type="entry name" value="HMA_2"/>
    <property type="match status" value="2"/>
</dbReference>
<dbReference type="Pfam" id="PF00403">
    <property type="entry name" value="HMA"/>
    <property type="match status" value="2"/>
</dbReference>
<dbReference type="Gene3D" id="3.40.50.1000">
    <property type="entry name" value="HAD superfamily/HAD-like"/>
    <property type="match status" value="1"/>
</dbReference>
<keyword evidence="4 11" id="KW-0812">Transmembrane</keyword>
<proteinExistence type="inferred from homology"/>
<dbReference type="PANTHER" id="PTHR43520">
    <property type="entry name" value="ATP7, ISOFORM B"/>
    <property type="match status" value="1"/>
</dbReference>
<dbReference type="Gene3D" id="3.40.1110.10">
    <property type="entry name" value="Calcium-transporting ATPase, cytoplasmic domain N"/>
    <property type="match status" value="1"/>
</dbReference>
<keyword evidence="5 11" id="KW-0479">Metal-binding</keyword>
<feature type="transmembrane region" description="Helical" evidence="11">
    <location>
        <begin position="451"/>
        <end position="472"/>
    </location>
</feature>
<dbReference type="NCBIfam" id="TIGR01494">
    <property type="entry name" value="ATPase_P-type"/>
    <property type="match status" value="1"/>
</dbReference>
<keyword evidence="10 11" id="KW-0472">Membrane</keyword>
<feature type="transmembrane region" description="Helical" evidence="11">
    <location>
        <begin position="270"/>
        <end position="289"/>
    </location>
</feature>
<dbReference type="GO" id="GO:0005886">
    <property type="term" value="C:plasma membrane"/>
    <property type="evidence" value="ECO:0007669"/>
    <property type="project" value="UniProtKB-SubCell"/>
</dbReference>
<dbReference type="InterPro" id="IPR006121">
    <property type="entry name" value="HMA_dom"/>
</dbReference>
<dbReference type="InterPro" id="IPR023214">
    <property type="entry name" value="HAD_sf"/>
</dbReference>
<dbReference type="GO" id="GO:0005507">
    <property type="term" value="F:copper ion binding"/>
    <property type="evidence" value="ECO:0007669"/>
    <property type="project" value="TreeGrafter"/>
</dbReference>
<dbReference type="PRINTS" id="PR00119">
    <property type="entry name" value="CATATPASE"/>
</dbReference>
<dbReference type="NCBIfam" id="TIGR01512">
    <property type="entry name" value="ATPase-IB2_Cd"/>
    <property type="match status" value="1"/>
</dbReference>
<dbReference type="RefSeq" id="WP_109668373.1">
    <property type="nucleotide sequence ID" value="NZ_QGGW01000005.1"/>
</dbReference>
<accession>A0A316GGJ1</accession>
<evidence type="ECO:0000313" key="14">
    <source>
        <dbReference type="Proteomes" id="UP000245708"/>
    </source>
</evidence>
<evidence type="ECO:0000256" key="10">
    <source>
        <dbReference type="ARBA" id="ARBA00023136"/>
    </source>
</evidence>
<dbReference type="InterPro" id="IPR023298">
    <property type="entry name" value="ATPase_P-typ_TM_dom_sf"/>
</dbReference>
<comment type="similarity">
    <text evidence="2 11">Belongs to the cation transport ATPase (P-type) (TC 3.A.3) family. Type IB subfamily.</text>
</comment>
<evidence type="ECO:0000256" key="5">
    <source>
        <dbReference type="ARBA" id="ARBA00022723"/>
    </source>
</evidence>
<sequence>MPKDTRTGTARAYAVENLTCGGCVARAEAALAAQPGVTGAVVNLATRRADLLIADGFDPVALIAAMDKAGYPVRPVDGMTMRASVGNLSCGGCAARAETALNALPEVLEVQVNLALKRADLRLVAGADWASVAAAMDKAGYPVTALDAPHESAPSELPEDEAGPLRRALVWSAILTLPVVVMEMGGHLIPAFHHWQMASFGMFPLHLVQFILTTAVLAGPGRVFFRLGLPALLKGAPEMNSLVVLGTSAAWAWSTLVTFAPALVPETGRFVYFEAAAVIVTLILLGRWLEGRARGQAGAAIRSLMALRPDTAIRIAGGIETEVALSELRRGDLIRLKPGERVAVDGTVTEGETHIDEAMLTGEPLPVTKRAGDPVTAGTVNGTGTLVYRATAVGSDTVLARIVAMVEDAQATRLPVQSLINRVTAIFVPVVLVIALLASGAWLIWGPDPAKALVIGVSILIIACPCAMGLATPVSILAGTGRAAELGVLFRKGDALQHLSKVDLVAFDKTGTLTEGRPAVTAIEVTRDCDEATLLSLAAGAETASEHPLARAVLAQAKARGITPIRVERFAAQTGAGVEAMVEGETLRVGSRAFLQGAGVAVPPTDPSPATEVHVARGALYLGYLSLSDPLKPDAARAVAELKARGITVALLSGDAEGPVQAVAKDLGIDMAHARLSPADKRALVATWRAEGRLVAFVGDGLNDAAVLAEADVGIALGTGTDVAIEAGDVVLVSGAPTSVVTAMEVSRRTIRNIVQNLVWAFGYNVALIPVAAGLLALFGGPFLNPMLAAGAMAASSILVVLNALRLRRMEAA</sequence>
<comment type="subcellular location">
    <subcellularLocation>
        <location evidence="1">Cell membrane</location>
        <topology evidence="1">Multi-pass membrane protein</topology>
    </subcellularLocation>
</comment>
<dbReference type="InterPro" id="IPR027256">
    <property type="entry name" value="P-typ_ATPase_IB"/>
</dbReference>
<dbReference type="Gene3D" id="2.70.150.10">
    <property type="entry name" value="Calcium-transporting ATPase, cytoplasmic transduction domain A"/>
    <property type="match status" value="1"/>
</dbReference>
<keyword evidence="14" id="KW-1185">Reference proteome</keyword>
<feature type="domain" description="HMA" evidence="12">
    <location>
        <begin position="79"/>
        <end position="144"/>
    </location>
</feature>
<dbReference type="InterPro" id="IPR036412">
    <property type="entry name" value="HAD-like_sf"/>
</dbReference>
<dbReference type="PRINTS" id="PR00943">
    <property type="entry name" value="CUATPASE"/>
</dbReference>
<dbReference type="Pfam" id="PF00702">
    <property type="entry name" value="Hydrolase"/>
    <property type="match status" value="1"/>
</dbReference>
<dbReference type="EMBL" id="QGGW01000005">
    <property type="protein sequence ID" value="PWK60112.1"/>
    <property type="molecule type" value="Genomic_DNA"/>
</dbReference>
<dbReference type="AlphaFoldDB" id="A0A316GGJ1"/>
<gene>
    <name evidence="13" type="ORF">C7455_10595</name>
</gene>
<dbReference type="SUPFAM" id="SSF55008">
    <property type="entry name" value="HMA, heavy metal-associated domain"/>
    <property type="match status" value="2"/>
</dbReference>
<dbReference type="OrthoDB" id="9807843at2"/>
<dbReference type="GO" id="GO:0005524">
    <property type="term" value="F:ATP binding"/>
    <property type="evidence" value="ECO:0007669"/>
    <property type="project" value="UniProtKB-UniRule"/>
</dbReference>
<evidence type="ECO:0000259" key="12">
    <source>
        <dbReference type="PROSITE" id="PS50846"/>
    </source>
</evidence>
<comment type="caution">
    <text evidence="13">The sequence shown here is derived from an EMBL/GenBank/DDBJ whole genome shotgun (WGS) entry which is preliminary data.</text>
</comment>
<dbReference type="InterPro" id="IPR008250">
    <property type="entry name" value="ATPase_P-typ_transduc_dom_A_sf"/>
</dbReference>
<evidence type="ECO:0000256" key="8">
    <source>
        <dbReference type="ARBA" id="ARBA00022967"/>
    </source>
</evidence>
<dbReference type="CDD" id="cd00371">
    <property type="entry name" value="HMA"/>
    <property type="match status" value="2"/>
</dbReference>
<dbReference type="GO" id="GO:0060003">
    <property type="term" value="P:copper ion export"/>
    <property type="evidence" value="ECO:0007669"/>
    <property type="project" value="UniProtKB-ARBA"/>
</dbReference>
<dbReference type="SUPFAM" id="SSF56784">
    <property type="entry name" value="HAD-like"/>
    <property type="match status" value="1"/>
</dbReference>
<dbReference type="GO" id="GO:0016887">
    <property type="term" value="F:ATP hydrolysis activity"/>
    <property type="evidence" value="ECO:0007669"/>
    <property type="project" value="InterPro"/>
</dbReference>
<evidence type="ECO:0000256" key="6">
    <source>
        <dbReference type="ARBA" id="ARBA00022741"/>
    </source>
</evidence>
<dbReference type="GO" id="GO:0043682">
    <property type="term" value="F:P-type divalent copper transporter activity"/>
    <property type="evidence" value="ECO:0007669"/>
    <property type="project" value="TreeGrafter"/>
</dbReference>